<evidence type="ECO:0000256" key="10">
    <source>
        <dbReference type="ARBA" id="ARBA00023170"/>
    </source>
</evidence>
<keyword evidence="5" id="KW-0677">Repeat</keyword>
<feature type="repeat" description="FG-GAP" evidence="12">
    <location>
        <begin position="360"/>
        <end position="415"/>
    </location>
</feature>
<dbReference type="InParanoid" id="E1ZWJ9"/>
<evidence type="ECO:0000256" key="3">
    <source>
        <dbReference type="ARBA" id="ARBA00022692"/>
    </source>
</evidence>
<dbReference type="SUPFAM" id="SSF69318">
    <property type="entry name" value="Integrin alpha N-terminal domain"/>
    <property type="match status" value="1"/>
</dbReference>
<evidence type="ECO:0000256" key="8">
    <source>
        <dbReference type="ARBA" id="ARBA00023037"/>
    </source>
</evidence>
<dbReference type="Gene3D" id="2.60.40.1460">
    <property type="entry name" value="Integrin domains. Chain A, domain 2"/>
    <property type="match status" value="1"/>
</dbReference>
<evidence type="ECO:0000313" key="15">
    <source>
        <dbReference type="EMBL" id="EFN74436.1"/>
    </source>
</evidence>
<evidence type="ECO:0000256" key="11">
    <source>
        <dbReference type="ARBA" id="ARBA00023180"/>
    </source>
</evidence>
<dbReference type="InterPro" id="IPR000413">
    <property type="entry name" value="Integrin_alpha"/>
</dbReference>
<gene>
    <name evidence="15" type="ORF">EAG_08890</name>
</gene>
<evidence type="ECO:0000256" key="4">
    <source>
        <dbReference type="ARBA" id="ARBA00022729"/>
    </source>
</evidence>
<dbReference type="Pfam" id="PF20805">
    <property type="entry name" value="Integrin_A_Ig_2"/>
    <property type="match status" value="1"/>
</dbReference>
<proteinExistence type="inferred from homology"/>
<evidence type="ECO:0000256" key="7">
    <source>
        <dbReference type="ARBA" id="ARBA00022989"/>
    </source>
</evidence>
<comment type="subcellular location">
    <subcellularLocation>
        <location evidence="1 13">Membrane</location>
        <topology evidence="1 13">Single-pass type I membrane protein</topology>
    </subcellularLocation>
</comment>
<dbReference type="GO" id="GO:0007229">
    <property type="term" value="P:integrin-mediated signaling pathway"/>
    <property type="evidence" value="ECO:0007669"/>
    <property type="project" value="UniProtKB-KW"/>
</dbReference>
<name>E1ZWJ9_CAMFO</name>
<keyword evidence="7" id="KW-1133">Transmembrane helix</keyword>
<feature type="domain" description="Integrin alpha second immunoglobulin-like" evidence="14">
    <location>
        <begin position="607"/>
        <end position="736"/>
    </location>
</feature>
<dbReference type="Pfam" id="PF01839">
    <property type="entry name" value="FG-GAP"/>
    <property type="match status" value="2"/>
</dbReference>
<evidence type="ECO:0000256" key="9">
    <source>
        <dbReference type="ARBA" id="ARBA00023136"/>
    </source>
</evidence>
<dbReference type="PROSITE" id="PS51470">
    <property type="entry name" value="FG_GAP"/>
    <property type="match status" value="3"/>
</dbReference>
<dbReference type="OMA" id="NNGEFAY"/>
<keyword evidence="8 13" id="KW-0401">Integrin</keyword>
<dbReference type="GO" id="GO:0008305">
    <property type="term" value="C:integrin complex"/>
    <property type="evidence" value="ECO:0007669"/>
    <property type="project" value="InterPro"/>
</dbReference>
<keyword evidence="9" id="KW-0472">Membrane</keyword>
<comment type="similarity">
    <text evidence="2 13">Belongs to the integrin alpha chain family.</text>
</comment>
<dbReference type="InterPro" id="IPR028994">
    <property type="entry name" value="Integrin_alpha_N"/>
</dbReference>
<evidence type="ECO:0000256" key="13">
    <source>
        <dbReference type="RuleBase" id="RU003762"/>
    </source>
</evidence>
<evidence type="ECO:0000313" key="16">
    <source>
        <dbReference type="Proteomes" id="UP000000311"/>
    </source>
</evidence>
<dbReference type="AlphaFoldDB" id="E1ZWJ9"/>
<dbReference type="GO" id="GO:0009897">
    <property type="term" value="C:external side of plasma membrane"/>
    <property type="evidence" value="ECO:0007669"/>
    <property type="project" value="TreeGrafter"/>
</dbReference>
<sequence>MRFILMSNILIVFAYNIDINHPILYPNSATNADEYLHTRFERSYFGFSVLLHHDSQKNSSWLFIGAPRGNYTRSSRDRISLKFLNEPGVVYRCGLPGPCTEIEPAVIKNEEIYIRQLKTRGLIRKKQSWFGGAMSIERDSGFLTICAPRTVMNIILRNTWNSKYVETMQGMCYSDHILSTKLYAEMFEIEHYDYSRDIWFDPIHGFSVAFASSRDEEVITRIVGRPNEDVTGSINIARFKRRNFVQFPYTETVAISINDDLSQFGYAITSGYYFNRNRSLYVCTDPGWDYVGQVAIINPDKNVMVARLSGTDIGEFFGASLATGDLNKDGLHDLVIGAPHWGTDNGRVHVYLGSPKEEFETVAILEGAIEDALFGYAVASGDLDGDGFSDIIVGAPWEESGVIYIYNGDASLKDKVRPLVSQRIAMQSHGHNVLMNIRTFGFSISEPIDIDNNGYADIAIGAYKSGHVVVLRSKPVVKTNLTIYTIPIILQRNISDFLITICVDYHGYDMANTRAFKISLIVDKKYKRTKKTLLELLSREPPVHMCMNTSVTLLDNIQDFIEPIAIYATHDFIYNDSSTSEFCKICPIESKNGKNTQTLLLPFDIGCGEDRVCNSNISAIVQFQGVRQVTENNSWVIGSDDITLEIHLENRAEPAYLTSIVFIFPEGIILRSILPFCEEDTDGDNLIVICNIGNPFGMNEQKIVKLDLDMKHLTDSSLHGHILEFSMEIRTRSVNHGMHIIKAWLTLYSEVSLSLNGKTFEESYYLPNLDKDQLNITFQHNYQILKFGATSIDEARLIVNVPAATEDAGSLVFLYKPRVGIFYIQYNV</sequence>
<dbReference type="OrthoDB" id="5573735at2759"/>
<dbReference type="InterPro" id="IPR013517">
    <property type="entry name" value="FG-GAP"/>
</dbReference>
<evidence type="ECO:0000256" key="6">
    <source>
        <dbReference type="ARBA" id="ARBA00022889"/>
    </source>
</evidence>
<dbReference type="InterPro" id="IPR013519">
    <property type="entry name" value="Int_alpha_beta-p"/>
</dbReference>
<accession>E1ZWJ9</accession>
<dbReference type="GO" id="GO:0005178">
    <property type="term" value="F:integrin binding"/>
    <property type="evidence" value="ECO:0007669"/>
    <property type="project" value="TreeGrafter"/>
</dbReference>
<evidence type="ECO:0000256" key="1">
    <source>
        <dbReference type="ARBA" id="ARBA00004479"/>
    </source>
</evidence>
<keyword evidence="10 13" id="KW-0675">Receptor</keyword>
<dbReference type="GO" id="GO:0007160">
    <property type="term" value="P:cell-matrix adhesion"/>
    <property type="evidence" value="ECO:0007669"/>
    <property type="project" value="TreeGrafter"/>
</dbReference>
<evidence type="ECO:0000256" key="5">
    <source>
        <dbReference type="ARBA" id="ARBA00022737"/>
    </source>
</evidence>
<dbReference type="STRING" id="104421.E1ZWJ9"/>
<feature type="repeat" description="FG-GAP" evidence="12">
    <location>
        <begin position="303"/>
        <end position="359"/>
    </location>
</feature>
<organism evidence="16">
    <name type="scientific">Camponotus floridanus</name>
    <name type="common">Florida carpenter ant</name>
    <dbReference type="NCBI Taxonomy" id="104421"/>
    <lineage>
        <taxon>Eukaryota</taxon>
        <taxon>Metazoa</taxon>
        <taxon>Ecdysozoa</taxon>
        <taxon>Arthropoda</taxon>
        <taxon>Hexapoda</taxon>
        <taxon>Insecta</taxon>
        <taxon>Pterygota</taxon>
        <taxon>Neoptera</taxon>
        <taxon>Endopterygota</taxon>
        <taxon>Hymenoptera</taxon>
        <taxon>Apocrita</taxon>
        <taxon>Aculeata</taxon>
        <taxon>Formicoidea</taxon>
        <taxon>Formicidae</taxon>
        <taxon>Formicinae</taxon>
        <taxon>Camponotus</taxon>
    </lineage>
</organism>
<keyword evidence="11" id="KW-0325">Glycoprotein</keyword>
<dbReference type="PANTHER" id="PTHR23220:SF83">
    <property type="entry name" value="INTEGRIN ALPHA-PS3-RELATED"/>
    <property type="match status" value="1"/>
</dbReference>
<dbReference type="Gene3D" id="2.60.40.1510">
    <property type="entry name" value="ntegrin, alpha v. Chain A, domain 3"/>
    <property type="match status" value="1"/>
</dbReference>
<protein>
    <submittedName>
        <fullName evidence="15">Integrin alpha-4</fullName>
    </submittedName>
</protein>
<dbReference type="PANTHER" id="PTHR23220">
    <property type="entry name" value="INTEGRIN ALPHA"/>
    <property type="match status" value="1"/>
</dbReference>
<dbReference type="GO" id="GO:0033627">
    <property type="term" value="P:cell adhesion mediated by integrin"/>
    <property type="evidence" value="ECO:0007669"/>
    <property type="project" value="TreeGrafter"/>
</dbReference>
<keyword evidence="3" id="KW-0812">Transmembrane</keyword>
<keyword evidence="6 13" id="KW-0130">Cell adhesion</keyword>
<dbReference type="SMART" id="SM00191">
    <property type="entry name" value="Int_alpha"/>
    <property type="match status" value="5"/>
</dbReference>
<feature type="repeat" description="FG-GAP" evidence="12">
    <location>
        <begin position="425"/>
        <end position="488"/>
    </location>
</feature>
<dbReference type="SUPFAM" id="SSF69179">
    <property type="entry name" value="Integrin domains"/>
    <property type="match status" value="2"/>
</dbReference>
<reference evidence="15 16" key="1">
    <citation type="journal article" date="2010" name="Science">
        <title>Genomic comparison of the ants Camponotus floridanus and Harpegnathos saltator.</title>
        <authorList>
            <person name="Bonasio R."/>
            <person name="Zhang G."/>
            <person name="Ye C."/>
            <person name="Mutti N.S."/>
            <person name="Fang X."/>
            <person name="Qin N."/>
            <person name="Donahue G."/>
            <person name="Yang P."/>
            <person name="Li Q."/>
            <person name="Li C."/>
            <person name="Zhang P."/>
            <person name="Huang Z."/>
            <person name="Berger S.L."/>
            <person name="Reinberg D."/>
            <person name="Wang J."/>
            <person name="Liebig J."/>
        </authorList>
    </citation>
    <scope>NUCLEOTIDE SEQUENCE [LARGE SCALE GENOMIC DNA]</scope>
    <source>
        <strain evidence="16">C129</strain>
    </source>
</reference>
<dbReference type="PRINTS" id="PR01185">
    <property type="entry name" value="INTEGRINA"/>
</dbReference>
<dbReference type="InterPro" id="IPR032695">
    <property type="entry name" value="Integrin_dom_sf"/>
</dbReference>
<dbReference type="Proteomes" id="UP000000311">
    <property type="component" value="Unassembled WGS sequence"/>
</dbReference>
<dbReference type="Gene3D" id="2.130.10.130">
    <property type="entry name" value="Integrin alpha, N-terminal"/>
    <property type="match status" value="1"/>
</dbReference>
<dbReference type="InterPro" id="IPR048285">
    <property type="entry name" value="Integrin_alpha_Ig-like_2"/>
</dbReference>
<dbReference type="GO" id="GO:0007157">
    <property type="term" value="P:heterophilic cell-cell adhesion via plasma membrane cell adhesion molecules"/>
    <property type="evidence" value="ECO:0007669"/>
    <property type="project" value="UniProtKB-ARBA"/>
</dbReference>
<keyword evidence="16" id="KW-1185">Reference proteome</keyword>
<keyword evidence="4" id="KW-0732">Signal</keyword>
<evidence type="ECO:0000256" key="12">
    <source>
        <dbReference type="PROSITE-ProRule" id="PRU00803"/>
    </source>
</evidence>
<dbReference type="EMBL" id="GL434853">
    <property type="protein sequence ID" value="EFN74436.1"/>
    <property type="molecule type" value="Genomic_DNA"/>
</dbReference>
<evidence type="ECO:0000259" key="14">
    <source>
        <dbReference type="Pfam" id="PF20805"/>
    </source>
</evidence>
<evidence type="ECO:0000256" key="2">
    <source>
        <dbReference type="ARBA" id="ARBA00008054"/>
    </source>
</evidence>